<dbReference type="Pfam" id="PF09524">
    <property type="entry name" value="Phg_2220_C"/>
    <property type="match status" value="1"/>
</dbReference>
<dbReference type="Proteomes" id="UP000195087">
    <property type="component" value="Unassembled WGS sequence"/>
</dbReference>
<accession>A0A9X6JHI5</accession>
<evidence type="ECO:0000313" key="3">
    <source>
        <dbReference type="EMBL" id="OTZ65799.1"/>
    </source>
</evidence>
<evidence type="ECO:0000313" key="4">
    <source>
        <dbReference type="Proteomes" id="UP000195087"/>
    </source>
</evidence>
<dbReference type="EMBL" id="NFEH01000133">
    <property type="protein sequence ID" value="OTZ65799.1"/>
    <property type="molecule type" value="Genomic_DNA"/>
</dbReference>
<organism evidence="3 4">
    <name type="scientific">Bacillus thuringiensis serovar kumamotoensis</name>
    <dbReference type="NCBI Taxonomy" id="132267"/>
    <lineage>
        <taxon>Bacteria</taxon>
        <taxon>Bacillati</taxon>
        <taxon>Bacillota</taxon>
        <taxon>Bacilli</taxon>
        <taxon>Bacillales</taxon>
        <taxon>Bacillaceae</taxon>
        <taxon>Bacillus</taxon>
        <taxon>Bacillus cereus group</taxon>
    </lineage>
</organism>
<dbReference type="AlphaFoldDB" id="A0A9X6JHI5"/>
<dbReference type="NCBIfam" id="TIGR02220">
    <property type="entry name" value="phg_TIGR02220"/>
    <property type="match status" value="1"/>
</dbReference>
<gene>
    <name evidence="3" type="ORF">BK769_34455</name>
</gene>
<feature type="domain" description="Phage conserved hypothetical protein C-terminal" evidence="2">
    <location>
        <begin position="163"/>
        <end position="235"/>
    </location>
</feature>
<reference evidence="3 4" key="1">
    <citation type="submission" date="2016-10" db="EMBL/GenBank/DDBJ databases">
        <title>Comparative genomics of Bacillus thuringiensis reveals a path to pathogens against multiple invertebrate hosts.</title>
        <authorList>
            <person name="Zheng J."/>
            <person name="Gao Q."/>
            <person name="Liu H."/>
            <person name="Peng D."/>
            <person name="Ruan L."/>
            <person name="Sun M."/>
        </authorList>
    </citation>
    <scope>NUCLEOTIDE SEQUENCE [LARGE SCALE GENOMIC DNA]</scope>
    <source>
        <strain evidence="3">BGSC 4W1</strain>
    </source>
</reference>
<dbReference type="InterPro" id="IPR011741">
    <property type="entry name" value="Phg_2220_C"/>
</dbReference>
<feature type="region of interest" description="Disordered" evidence="1">
    <location>
        <begin position="237"/>
        <end position="267"/>
    </location>
</feature>
<evidence type="ECO:0000256" key="1">
    <source>
        <dbReference type="SAM" id="MobiDB-lite"/>
    </source>
</evidence>
<sequence length="267" mass="31201">MSNNIFQLETFARNGFMVRIPYVKITGDLVAGILLGQIVYWNMPNEKGESKLKVKKNGEYWLAKGREDWYEEICITAKQYDRAIKILIDKGFVEVNRFKFDGAPTIHIKLNINKVTERVKSIFTNGEVRNEPLGNLELDQTVKSLTEITTETTTEVKEYIVEIVNYLNSTCEKNYRTSTKKTQTLIKARLAEGYTVEQFKKVIDIKKSHWFKDPNMDEYLRPETLFGTKFESYLNSKPKTKQHSEMSAEERLKHFQKEAEEQDDLPF</sequence>
<proteinExistence type="predicted"/>
<protein>
    <submittedName>
        <fullName evidence="3">Replication protein</fullName>
    </submittedName>
</protein>
<name>A0A9X6JHI5_BACUK</name>
<dbReference type="RefSeq" id="WP_086392921.1">
    <property type="nucleotide sequence ID" value="NZ_NFEH01000133.1"/>
</dbReference>
<feature type="compositionally biased region" description="Basic and acidic residues" evidence="1">
    <location>
        <begin position="242"/>
        <end position="259"/>
    </location>
</feature>
<comment type="caution">
    <text evidence="3">The sequence shown here is derived from an EMBL/GenBank/DDBJ whole genome shotgun (WGS) entry which is preliminary data.</text>
</comment>
<evidence type="ECO:0000259" key="2">
    <source>
        <dbReference type="Pfam" id="PF09524"/>
    </source>
</evidence>